<name>A0AAU3I242_9ACTN</name>
<accession>A0AAU3I242</accession>
<proteinExistence type="predicted"/>
<gene>
    <name evidence="1" type="ORF">OG699_22795</name>
</gene>
<evidence type="ECO:0000313" key="1">
    <source>
        <dbReference type="EMBL" id="WTZ10557.1"/>
    </source>
</evidence>
<dbReference type="AlphaFoldDB" id="A0AAU3I242"/>
<organism evidence="1">
    <name type="scientific">Streptomyces sp. NBC_01393</name>
    <dbReference type="NCBI Taxonomy" id="2903851"/>
    <lineage>
        <taxon>Bacteria</taxon>
        <taxon>Bacillati</taxon>
        <taxon>Actinomycetota</taxon>
        <taxon>Actinomycetes</taxon>
        <taxon>Kitasatosporales</taxon>
        <taxon>Streptomycetaceae</taxon>
        <taxon>Streptomyces</taxon>
    </lineage>
</organism>
<sequence length="47" mass="5208">MHPLAEPGPRRVPSANRLYAASLDKADNVSDRQVYLFYANGFTVLGE</sequence>
<dbReference type="EMBL" id="CP109546">
    <property type="protein sequence ID" value="WTZ10557.1"/>
    <property type="molecule type" value="Genomic_DNA"/>
</dbReference>
<protein>
    <submittedName>
        <fullName evidence="1">Uncharacterized protein</fullName>
    </submittedName>
</protein>
<reference evidence="1" key="1">
    <citation type="submission" date="2022-10" db="EMBL/GenBank/DDBJ databases">
        <title>The complete genomes of actinobacterial strains from the NBC collection.</title>
        <authorList>
            <person name="Joergensen T.S."/>
            <person name="Alvarez Arevalo M."/>
            <person name="Sterndorff E.B."/>
            <person name="Faurdal D."/>
            <person name="Vuksanovic O."/>
            <person name="Mourched A.-S."/>
            <person name="Charusanti P."/>
            <person name="Shaw S."/>
            <person name="Blin K."/>
            <person name="Weber T."/>
        </authorList>
    </citation>
    <scope>NUCLEOTIDE SEQUENCE</scope>
    <source>
        <strain evidence="1">NBC_01393</strain>
    </source>
</reference>